<protein>
    <submittedName>
        <fullName evidence="1">Uncharacterized protein</fullName>
    </submittedName>
</protein>
<proteinExistence type="predicted"/>
<sequence length="338" mass="39008">MDDCVAISESELTSLYERYPEIRFEISEEPLIAGSHFSSPCSNDTDGDNTQLYGKSESTACTTPFHRRSHANDSHDGHTTLTFLDNVRRANLPDSCRNGFSNLTRLVESLGRLFPSQTDQHLELPRDLDKQEILSQGEALLDQLHQVNLNVEEQVNNIAYVRGLAPFTVNPSEQDLWTNYRQKVQLIVQYTALPCQTERNLVEGWAHLFHDLVYEPFLKYVYPCNVGHDVEDRINELYDEAMSLLGNYQMWCRGMMDLRQNYMIPARRAIRNSPRVLQEIKEMEASKAAARAAINLTEAQGMQLATERLVKELNLSASRRRWTIPKKMKQQYRREHTV</sequence>
<dbReference type="RefSeq" id="XP_016234241.1">
    <property type="nucleotide sequence ID" value="XM_016381139.1"/>
</dbReference>
<keyword evidence="2" id="KW-1185">Reference proteome</keyword>
<gene>
    <name evidence="1" type="ORF">PV08_06806</name>
</gene>
<dbReference type="Proteomes" id="UP000053328">
    <property type="component" value="Unassembled WGS sequence"/>
</dbReference>
<dbReference type="AlphaFoldDB" id="A0A0D2B5V0"/>
<dbReference type="OrthoDB" id="4140225at2759"/>
<dbReference type="EMBL" id="KN847496">
    <property type="protein sequence ID" value="KIW14025.1"/>
    <property type="molecule type" value="Genomic_DNA"/>
</dbReference>
<dbReference type="GeneID" id="27333889"/>
<organism evidence="1 2">
    <name type="scientific">Exophiala spinifera</name>
    <dbReference type="NCBI Taxonomy" id="91928"/>
    <lineage>
        <taxon>Eukaryota</taxon>
        <taxon>Fungi</taxon>
        <taxon>Dikarya</taxon>
        <taxon>Ascomycota</taxon>
        <taxon>Pezizomycotina</taxon>
        <taxon>Eurotiomycetes</taxon>
        <taxon>Chaetothyriomycetidae</taxon>
        <taxon>Chaetothyriales</taxon>
        <taxon>Herpotrichiellaceae</taxon>
        <taxon>Exophiala</taxon>
    </lineage>
</organism>
<dbReference type="HOGENOM" id="CLU_813903_0_0_1"/>
<reference evidence="1 2" key="1">
    <citation type="submission" date="2015-01" db="EMBL/GenBank/DDBJ databases">
        <title>The Genome Sequence of Exophiala spinifera CBS89968.</title>
        <authorList>
            <consortium name="The Broad Institute Genomics Platform"/>
            <person name="Cuomo C."/>
            <person name="de Hoog S."/>
            <person name="Gorbushina A."/>
            <person name="Stielow B."/>
            <person name="Teixiera M."/>
            <person name="Abouelleil A."/>
            <person name="Chapman S.B."/>
            <person name="Priest M."/>
            <person name="Young S.K."/>
            <person name="Wortman J."/>
            <person name="Nusbaum C."/>
            <person name="Birren B."/>
        </authorList>
    </citation>
    <scope>NUCLEOTIDE SEQUENCE [LARGE SCALE GENOMIC DNA]</scope>
    <source>
        <strain evidence="1 2">CBS 89968</strain>
    </source>
</reference>
<evidence type="ECO:0000313" key="1">
    <source>
        <dbReference type="EMBL" id="KIW14025.1"/>
    </source>
</evidence>
<evidence type="ECO:0000313" key="2">
    <source>
        <dbReference type="Proteomes" id="UP000053328"/>
    </source>
</evidence>
<dbReference type="VEuPathDB" id="FungiDB:PV08_06806"/>
<name>A0A0D2B5V0_9EURO</name>
<accession>A0A0D2B5V0</accession>